<evidence type="ECO:0000313" key="2">
    <source>
        <dbReference type="Proteomes" id="UP000187735"/>
    </source>
</evidence>
<sequence length="138" mass="15450">MNCPEEVAKSYVRFNEQHLARFNSGCGGFDRLLMKMGRHRWLLRIADCYAALFRRHSILRQRLVLCLALLECRPEFDQALQCRRPIGRLRASVELVSALAVQAGVAAAAVTLLGPIDVASRLFYFGTGAQSKEEAAVR</sequence>
<protein>
    <submittedName>
        <fullName evidence="1">Uncharacterized protein</fullName>
    </submittedName>
</protein>
<evidence type="ECO:0000313" key="1">
    <source>
        <dbReference type="EMBL" id="APZ92864.1"/>
    </source>
</evidence>
<gene>
    <name evidence="1" type="ORF">Fuma_02476</name>
</gene>
<dbReference type="KEGG" id="fmr:Fuma_02476"/>
<dbReference type="AlphaFoldDB" id="A0A1P8WFM8"/>
<organism evidence="1 2">
    <name type="scientific">Fuerstiella marisgermanici</name>
    <dbReference type="NCBI Taxonomy" id="1891926"/>
    <lineage>
        <taxon>Bacteria</taxon>
        <taxon>Pseudomonadati</taxon>
        <taxon>Planctomycetota</taxon>
        <taxon>Planctomycetia</taxon>
        <taxon>Planctomycetales</taxon>
        <taxon>Planctomycetaceae</taxon>
        <taxon>Fuerstiella</taxon>
    </lineage>
</organism>
<name>A0A1P8WFM8_9PLAN</name>
<dbReference type="Proteomes" id="UP000187735">
    <property type="component" value="Chromosome"/>
</dbReference>
<proteinExistence type="predicted"/>
<accession>A0A1P8WFM8</accession>
<dbReference type="STRING" id="1891926.Fuma_02476"/>
<keyword evidence="2" id="KW-1185">Reference proteome</keyword>
<reference evidence="1 2" key="1">
    <citation type="journal article" date="2016" name="Front. Microbiol.">
        <title>Fuerstia marisgermanicae gen. nov., sp. nov., an Unusual Member of the Phylum Planctomycetes from the German Wadden Sea.</title>
        <authorList>
            <person name="Kohn T."/>
            <person name="Heuer A."/>
            <person name="Jogler M."/>
            <person name="Vollmers J."/>
            <person name="Boedeker C."/>
            <person name="Bunk B."/>
            <person name="Rast P."/>
            <person name="Borchert D."/>
            <person name="Glockner I."/>
            <person name="Freese H.M."/>
            <person name="Klenk H.P."/>
            <person name="Overmann J."/>
            <person name="Kaster A.K."/>
            <person name="Rohde M."/>
            <person name="Wiegand S."/>
            <person name="Jogler C."/>
        </authorList>
    </citation>
    <scope>NUCLEOTIDE SEQUENCE [LARGE SCALE GENOMIC DNA]</scope>
    <source>
        <strain evidence="1 2">NH11</strain>
    </source>
</reference>
<dbReference type="EMBL" id="CP017641">
    <property type="protein sequence ID" value="APZ92864.1"/>
    <property type="molecule type" value="Genomic_DNA"/>
</dbReference>